<dbReference type="InterPro" id="IPR050383">
    <property type="entry name" value="GlyoxalaseI/FosfomycinResist"/>
</dbReference>
<keyword evidence="2" id="KW-0808">Transferase</keyword>
<name>A0A150S9F5_SORCE</name>
<evidence type="ECO:0000259" key="1">
    <source>
        <dbReference type="PROSITE" id="PS51819"/>
    </source>
</evidence>
<feature type="domain" description="VOC" evidence="1">
    <location>
        <begin position="5"/>
        <end position="114"/>
    </location>
</feature>
<accession>A0A150S9F5</accession>
<dbReference type="PANTHER" id="PTHR21366">
    <property type="entry name" value="GLYOXALASE FAMILY PROTEIN"/>
    <property type="match status" value="1"/>
</dbReference>
<proteinExistence type="predicted"/>
<organism evidence="2 3">
    <name type="scientific">Sorangium cellulosum</name>
    <name type="common">Polyangium cellulosum</name>
    <dbReference type="NCBI Taxonomy" id="56"/>
    <lineage>
        <taxon>Bacteria</taxon>
        <taxon>Pseudomonadati</taxon>
        <taxon>Myxococcota</taxon>
        <taxon>Polyangia</taxon>
        <taxon>Polyangiales</taxon>
        <taxon>Polyangiaceae</taxon>
        <taxon>Sorangium</taxon>
    </lineage>
</organism>
<dbReference type="InterPro" id="IPR004360">
    <property type="entry name" value="Glyas_Fos-R_dOase_dom"/>
</dbReference>
<comment type="caution">
    <text evidence="2">The sequence shown here is derived from an EMBL/GenBank/DDBJ whole genome shotgun (WGS) entry which is preliminary data.</text>
</comment>
<dbReference type="SUPFAM" id="SSF54593">
    <property type="entry name" value="Glyoxalase/Bleomycin resistance protein/Dihydroxybiphenyl dioxygenase"/>
    <property type="match status" value="1"/>
</dbReference>
<dbReference type="EMBL" id="JEMB01001298">
    <property type="protein sequence ID" value="KYF88778.1"/>
    <property type="molecule type" value="Genomic_DNA"/>
</dbReference>
<reference evidence="2 3" key="1">
    <citation type="submission" date="2014-02" db="EMBL/GenBank/DDBJ databases">
        <title>The small core and large imbalanced accessory genome model reveals a collaborative survival strategy of Sorangium cellulosum strains in nature.</title>
        <authorList>
            <person name="Han K."/>
            <person name="Peng R."/>
            <person name="Blom J."/>
            <person name="Li Y.-Z."/>
        </authorList>
    </citation>
    <scope>NUCLEOTIDE SEQUENCE [LARGE SCALE GENOMIC DNA]</scope>
    <source>
        <strain evidence="2 3">So0011-07</strain>
    </source>
</reference>
<evidence type="ECO:0000313" key="3">
    <source>
        <dbReference type="Proteomes" id="UP000075635"/>
    </source>
</evidence>
<evidence type="ECO:0000313" key="2">
    <source>
        <dbReference type="EMBL" id="KYF88778.1"/>
    </source>
</evidence>
<gene>
    <name evidence="2" type="ORF">BE17_05875</name>
</gene>
<dbReference type="InterPro" id="IPR029068">
    <property type="entry name" value="Glyas_Bleomycin-R_OHBP_Dase"/>
</dbReference>
<protein>
    <submittedName>
        <fullName evidence="2">Glutathione transferase</fullName>
    </submittedName>
</protein>
<dbReference type="GO" id="GO:0016740">
    <property type="term" value="F:transferase activity"/>
    <property type="evidence" value="ECO:0007669"/>
    <property type="project" value="UniProtKB-KW"/>
</dbReference>
<dbReference type="PANTHER" id="PTHR21366:SF14">
    <property type="entry name" value="GLYOXALASE DOMAIN-CONTAINING PROTEIN 5"/>
    <property type="match status" value="1"/>
</dbReference>
<dbReference type="AlphaFoldDB" id="A0A150S9F5"/>
<dbReference type="Pfam" id="PF00903">
    <property type="entry name" value="Glyoxalase"/>
    <property type="match status" value="1"/>
</dbReference>
<sequence length="144" mass="16083">MAIGGVNHVTLAARDLDRAVQFYVQVLGASRRARWARGAYLELGTLWLCLELDARAARQVDDSHLAFSVDAQGFASLEEAIRLSGARIWKENRSEGASLYFEDPDGHKLEIHVGDLRTRLASCREKPYEGMEFFDDGEGETPAR</sequence>
<dbReference type="Proteomes" id="UP000075635">
    <property type="component" value="Unassembled WGS sequence"/>
</dbReference>
<dbReference type="InterPro" id="IPR037523">
    <property type="entry name" value="VOC_core"/>
</dbReference>
<dbReference type="CDD" id="cd07244">
    <property type="entry name" value="FosA"/>
    <property type="match status" value="1"/>
</dbReference>
<dbReference type="PROSITE" id="PS51819">
    <property type="entry name" value="VOC"/>
    <property type="match status" value="1"/>
</dbReference>
<dbReference type="Gene3D" id="3.10.180.10">
    <property type="entry name" value="2,3-Dihydroxybiphenyl 1,2-Dioxygenase, domain 1"/>
    <property type="match status" value="1"/>
</dbReference>